<dbReference type="EMBL" id="MT844067">
    <property type="protein sequence ID" value="QOD40004.1"/>
    <property type="molecule type" value="Genomic_DNA"/>
</dbReference>
<dbReference type="Pfam" id="PF04631">
    <property type="entry name" value="PIF2"/>
    <property type="match status" value="1"/>
</dbReference>
<reference evidence="1" key="1">
    <citation type="journal article" date="2020" name="Viruses">
        <title>Genome Analysis of a Novel Clade b Betabaculovirus Isolated from the Legume Pest Matsumuraeses phaseoli (Lepidoptera: Tortricidae).</title>
        <authorList>
            <person name="Shu R."/>
            <person name="Meng Q."/>
            <person name="Miao L."/>
            <person name="Liang H."/>
            <person name="Chen J."/>
            <person name="Xu Y."/>
            <person name="Cheng L."/>
            <person name="Jin W."/>
            <person name="Qin Q."/>
            <person name="Zhang H."/>
        </authorList>
    </citation>
    <scope>NUCLEOTIDE SEQUENCE</scope>
    <source>
        <strain evidence="1">IOZ01</strain>
    </source>
</reference>
<keyword evidence="2" id="KW-1185">Reference proteome</keyword>
<sequence length="375" mass="43209">MIYLLIILFVLLLFLTYLPLQKTYEQIYNDKIERIALMENQDFRDSLQARRYSPLHVLPAVKWHSNFDTIEGSSNCFSVPTLVTTINTGTFNCNAVCNDDRAVYFFVNPSDMFVVNGTRLISGGYCTMNSVPRNCNSETSLIIHSVNQWTCIAEDPRYYAGEGNLMQIAGRQHSDHILPEDIDKIVLYDNLLDRRVDPMTNTFRHSWDDIMESGQRRFEVKCDALDIKHNQMFVNPYNAIECLPNVCTSVQWAHRNVVPDFKEGVCDCGDFNTTRVQHIEENDPSSQCASIVNRMNRNERSYSFRVDCLSMDTPIAQFKDTKLLCPPYMFNQNTDFAYTFTLNGVIPLSGNGIHEPTTRLYTDTRNRVSWNDVTK</sequence>
<dbReference type="GeneID" id="80539405"/>
<dbReference type="RefSeq" id="YP_010800759.1">
    <property type="nucleotide sequence ID" value="NC_076905.1"/>
</dbReference>
<dbReference type="InterPro" id="IPR006725">
    <property type="entry name" value="PIF2"/>
</dbReference>
<evidence type="ECO:0000313" key="1">
    <source>
        <dbReference type="EMBL" id="QOD40004.1"/>
    </source>
</evidence>
<accession>A0AAE7MLC5</accession>
<organism evidence="1 2">
    <name type="scientific">Matsumuraeses phaseoli granulovirus</name>
    <dbReference type="NCBI Taxonomy" id="2760664"/>
    <lineage>
        <taxon>Viruses</taxon>
        <taxon>Viruses incertae sedis</taxon>
        <taxon>Naldaviricetes</taxon>
        <taxon>Lefavirales</taxon>
        <taxon>Baculoviridae</taxon>
        <taxon>Betabaculovirus</taxon>
        <taxon>Betabaculovirus maphaseoli</taxon>
    </lineage>
</organism>
<proteinExistence type="predicted"/>
<gene>
    <name evidence="1" type="primary">pif-2</name>
    <name evidence="1" type="ORF">H4Q86_041</name>
</gene>
<name>A0AAE7MLC5_9BBAC</name>
<dbReference type="Proteomes" id="UP000829694">
    <property type="component" value="Segment"/>
</dbReference>
<dbReference type="KEGG" id="vg:80539405"/>
<evidence type="ECO:0000313" key="2">
    <source>
        <dbReference type="Proteomes" id="UP000829694"/>
    </source>
</evidence>
<protein>
    <submittedName>
        <fullName evidence="1">Pif-2</fullName>
    </submittedName>
</protein>